<dbReference type="AlphaFoldDB" id="A0A934WVT3"/>
<dbReference type="PROSITE" id="PS50042">
    <property type="entry name" value="CNMP_BINDING_3"/>
    <property type="match status" value="1"/>
</dbReference>
<dbReference type="Pfam" id="PF00027">
    <property type="entry name" value="cNMP_binding"/>
    <property type="match status" value="1"/>
</dbReference>
<dbReference type="SUPFAM" id="SSF51206">
    <property type="entry name" value="cAMP-binding domain-like"/>
    <property type="match status" value="1"/>
</dbReference>
<dbReference type="Gene3D" id="2.60.120.10">
    <property type="entry name" value="Jelly Rolls"/>
    <property type="match status" value="1"/>
</dbReference>
<proteinExistence type="predicted"/>
<protein>
    <submittedName>
        <fullName evidence="2">Crp/Fnr family transcriptional regulator</fullName>
    </submittedName>
</protein>
<evidence type="ECO:0000313" key="2">
    <source>
        <dbReference type="EMBL" id="MBK6263856.1"/>
    </source>
</evidence>
<organism evidence="2 3">
    <name type="scientific">Marivirga aurantiaca</name>
    <dbReference type="NCBI Taxonomy" id="2802615"/>
    <lineage>
        <taxon>Bacteria</taxon>
        <taxon>Pseudomonadati</taxon>
        <taxon>Bacteroidota</taxon>
        <taxon>Cytophagia</taxon>
        <taxon>Cytophagales</taxon>
        <taxon>Marivirgaceae</taxon>
        <taxon>Marivirga</taxon>
    </lineage>
</organism>
<feature type="domain" description="Cyclic nucleotide-binding" evidence="1">
    <location>
        <begin position="14"/>
        <end position="113"/>
    </location>
</feature>
<dbReference type="InterPro" id="IPR000595">
    <property type="entry name" value="cNMP-bd_dom"/>
</dbReference>
<reference evidence="2" key="1">
    <citation type="submission" date="2021-01" db="EMBL/GenBank/DDBJ databases">
        <title>Marivirga aurantiaca sp. nov., isolated from intertidal surface sediments.</title>
        <authorList>
            <person name="Zhang M."/>
        </authorList>
    </citation>
    <scope>NUCLEOTIDE SEQUENCE</scope>
    <source>
        <strain evidence="2">S37H4</strain>
    </source>
</reference>
<comment type="caution">
    <text evidence="2">The sequence shown here is derived from an EMBL/GenBank/DDBJ whole genome shotgun (WGS) entry which is preliminary data.</text>
</comment>
<dbReference type="Proteomes" id="UP000611723">
    <property type="component" value="Unassembled WGS sequence"/>
</dbReference>
<evidence type="ECO:0000259" key="1">
    <source>
        <dbReference type="PROSITE" id="PS50042"/>
    </source>
</evidence>
<dbReference type="EMBL" id="JAEQBW010000001">
    <property type="protein sequence ID" value="MBK6263856.1"/>
    <property type="molecule type" value="Genomic_DNA"/>
</dbReference>
<evidence type="ECO:0000313" key="3">
    <source>
        <dbReference type="Proteomes" id="UP000611723"/>
    </source>
</evidence>
<dbReference type="SMART" id="SM00100">
    <property type="entry name" value="cNMP"/>
    <property type="match status" value="1"/>
</dbReference>
<dbReference type="RefSeq" id="WP_201429542.1">
    <property type="nucleotide sequence ID" value="NZ_JAEQBW010000001.1"/>
</dbReference>
<gene>
    <name evidence="2" type="ORF">JKA74_02310</name>
</gene>
<dbReference type="CDD" id="cd00038">
    <property type="entry name" value="CAP_ED"/>
    <property type="match status" value="1"/>
</dbReference>
<name>A0A934WVT3_9BACT</name>
<accession>A0A934WVT3</accession>
<sequence>MEKIITFFNNIIPLSEKTISLMSEIFVSAQLKKGEYFIRKGQFAKEIAFLETGIVRAYYINNEGKEYNKTFFSGPSIIGSYASLISKQKNAVAQQALTDCQIWKASFHKIEELSEGNFEIERLRRIIAESYFLSNEKKEIEMALLDAEKRYLILQQEYHGIELKIPQYHIAAYLGISPTQLSRIRKTLTQ</sequence>
<dbReference type="InterPro" id="IPR018490">
    <property type="entry name" value="cNMP-bd_dom_sf"/>
</dbReference>
<keyword evidence="3" id="KW-1185">Reference proteome</keyword>
<dbReference type="InterPro" id="IPR014710">
    <property type="entry name" value="RmlC-like_jellyroll"/>
</dbReference>